<keyword evidence="2" id="KW-1185">Reference proteome</keyword>
<evidence type="ECO:0000313" key="1">
    <source>
        <dbReference type="EMBL" id="PKA46553.1"/>
    </source>
</evidence>
<name>A0A2H9ZTE3_9ASPA</name>
<gene>
    <name evidence="1" type="ORF">AXF42_Ash012686</name>
</gene>
<sequence length="55" mass="6499">MWDPHATHRTATDYRKNDVLRSPNVIISPPKHYSFYQLQLFAQTLLSFCHTSHDL</sequence>
<dbReference type="AlphaFoldDB" id="A0A2H9ZTE3"/>
<dbReference type="Proteomes" id="UP000236161">
    <property type="component" value="Unassembled WGS sequence"/>
</dbReference>
<protein>
    <submittedName>
        <fullName evidence="1">Uncharacterized protein</fullName>
    </submittedName>
</protein>
<evidence type="ECO:0000313" key="2">
    <source>
        <dbReference type="Proteomes" id="UP000236161"/>
    </source>
</evidence>
<organism evidence="1 2">
    <name type="scientific">Apostasia shenzhenica</name>
    <dbReference type="NCBI Taxonomy" id="1088818"/>
    <lineage>
        <taxon>Eukaryota</taxon>
        <taxon>Viridiplantae</taxon>
        <taxon>Streptophyta</taxon>
        <taxon>Embryophyta</taxon>
        <taxon>Tracheophyta</taxon>
        <taxon>Spermatophyta</taxon>
        <taxon>Magnoliopsida</taxon>
        <taxon>Liliopsida</taxon>
        <taxon>Asparagales</taxon>
        <taxon>Orchidaceae</taxon>
        <taxon>Apostasioideae</taxon>
        <taxon>Apostasia</taxon>
    </lineage>
</organism>
<reference evidence="1 2" key="1">
    <citation type="journal article" date="2017" name="Nature">
        <title>The Apostasia genome and the evolution of orchids.</title>
        <authorList>
            <person name="Zhang G.Q."/>
            <person name="Liu K.W."/>
            <person name="Li Z."/>
            <person name="Lohaus R."/>
            <person name="Hsiao Y.Y."/>
            <person name="Niu S.C."/>
            <person name="Wang J.Y."/>
            <person name="Lin Y.C."/>
            <person name="Xu Q."/>
            <person name="Chen L.J."/>
            <person name="Yoshida K."/>
            <person name="Fujiwara S."/>
            <person name="Wang Z.W."/>
            <person name="Zhang Y.Q."/>
            <person name="Mitsuda N."/>
            <person name="Wang M."/>
            <person name="Liu G.H."/>
            <person name="Pecoraro L."/>
            <person name="Huang H.X."/>
            <person name="Xiao X.J."/>
            <person name="Lin M."/>
            <person name="Wu X.Y."/>
            <person name="Wu W.L."/>
            <person name="Chen Y.Y."/>
            <person name="Chang S.B."/>
            <person name="Sakamoto S."/>
            <person name="Ohme-Takagi M."/>
            <person name="Yagi M."/>
            <person name="Zeng S.J."/>
            <person name="Shen C.Y."/>
            <person name="Yeh C.M."/>
            <person name="Luo Y.B."/>
            <person name="Tsai W.C."/>
            <person name="Van de Peer Y."/>
            <person name="Liu Z.J."/>
        </authorList>
    </citation>
    <scope>NUCLEOTIDE SEQUENCE [LARGE SCALE GENOMIC DNA]</scope>
    <source>
        <strain evidence="2">cv. Shenzhen</strain>
        <tissue evidence="1">Stem</tissue>
    </source>
</reference>
<dbReference type="EMBL" id="KZ454132">
    <property type="protein sequence ID" value="PKA46553.1"/>
    <property type="molecule type" value="Genomic_DNA"/>
</dbReference>
<proteinExistence type="predicted"/>
<accession>A0A2H9ZTE3</accession>